<name>A0AA91EC37_9GAMM</name>
<organism evidence="1 2">
    <name type="scientific">Obesumbacterium proteus ATCC 12841</name>
    <dbReference type="NCBI Taxonomy" id="1354268"/>
    <lineage>
        <taxon>Bacteria</taxon>
        <taxon>Pseudomonadati</taxon>
        <taxon>Pseudomonadota</taxon>
        <taxon>Gammaproteobacteria</taxon>
        <taxon>Enterobacterales</taxon>
        <taxon>Hafniaceae</taxon>
        <taxon>Obesumbacterium</taxon>
    </lineage>
</organism>
<keyword evidence="2" id="KW-1185">Reference proteome</keyword>
<reference evidence="1 2" key="1">
    <citation type="submission" date="2016-04" db="EMBL/GenBank/DDBJ databases">
        <title>ATOL: Assembling a taxonomically balanced genome-scale reconstruction of the evolutionary history of the Enterobacteriaceae.</title>
        <authorList>
            <person name="Plunkett G.III."/>
            <person name="Neeno-Eckwall E.C."/>
            <person name="Glasner J.D."/>
            <person name="Perna N.T."/>
        </authorList>
    </citation>
    <scope>NUCLEOTIDE SEQUENCE [LARGE SCALE GENOMIC DNA]</scope>
    <source>
        <strain evidence="1 2">ATCC 12841</strain>
    </source>
</reference>
<evidence type="ECO:0000313" key="1">
    <source>
        <dbReference type="EMBL" id="OAT56479.1"/>
    </source>
</evidence>
<evidence type="ECO:0000313" key="2">
    <source>
        <dbReference type="Proteomes" id="UP000078431"/>
    </source>
</evidence>
<dbReference type="AlphaFoldDB" id="A0AA91EC37"/>
<proteinExistence type="predicted"/>
<sequence>MTKLTTERLEKLQDDLLQFQDSYSDPADKENYDIFVDALHVIDEFKIAKEKILAYEQAAKNPAAWIVHMRTGDQFTTDGDFVGLGEATHGIHSTPLYAAPVIPKQTEPVDLSQQVEILNRILNWILKELPVPTKKASAMAIRLSSVIDIISDLEVSAPAQEQK</sequence>
<gene>
    <name evidence="1" type="ORF">M993_04833</name>
</gene>
<accession>A0AA91EC37</accession>
<comment type="caution">
    <text evidence="1">The sequence shown here is derived from an EMBL/GenBank/DDBJ whole genome shotgun (WGS) entry which is preliminary data.</text>
</comment>
<dbReference type="EMBL" id="LXEX01000102">
    <property type="protein sequence ID" value="OAT56479.1"/>
    <property type="molecule type" value="Genomic_DNA"/>
</dbReference>
<protein>
    <submittedName>
        <fullName evidence="1">Uncharacterized protein</fullName>
    </submittedName>
</protein>
<dbReference type="Proteomes" id="UP000078431">
    <property type="component" value="Unassembled WGS sequence"/>
</dbReference>